<organism evidence="2 3">
    <name type="scientific">Chenopodium quinoa</name>
    <name type="common">Quinoa</name>
    <dbReference type="NCBI Taxonomy" id="63459"/>
    <lineage>
        <taxon>Eukaryota</taxon>
        <taxon>Viridiplantae</taxon>
        <taxon>Streptophyta</taxon>
        <taxon>Embryophyta</taxon>
        <taxon>Tracheophyta</taxon>
        <taxon>Spermatophyta</taxon>
        <taxon>Magnoliopsida</taxon>
        <taxon>eudicotyledons</taxon>
        <taxon>Gunneridae</taxon>
        <taxon>Pentapetalae</taxon>
        <taxon>Caryophyllales</taxon>
        <taxon>Chenopodiaceae</taxon>
        <taxon>Chenopodioideae</taxon>
        <taxon>Atripliceae</taxon>
        <taxon>Chenopodium</taxon>
    </lineage>
</organism>
<evidence type="ECO:0000259" key="1">
    <source>
        <dbReference type="Pfam" id="PF00646"/>
    </source>
</evidence>
<keyword evidence="3" id="KW-1185">Reference proteome</keyword>
<dbReference type="RefSeq" id="XP_021737881.1">
    <property type="nucleotide sequence ID" value="XM_021882189.1"/>
</dbReference>
<dbReference type="PANTHER" id="PTHR16008:SF4">
    <property type="entry name" value="F-BOX ONLY PROTEIN 4"/>
    <property type="match status" value="1"/>
</dbReference>
<dbReference type="GO" id="GO:0019005">
    <property type="term" value="C:SCF ubiquitin ligase complex"/>
    <property type="evidence" value="ECO:0007669"/>
    <property type="project" value="TreeGrafter"/>
</dbReference>
<dbReference type="GO" id="GO:0031146">
    <property type="term" value="P:SCF-dependent proteasomal ubiquitin-dependent protein catabolic process"/>
    <property type="evidence" value="ECO:0007669"/>
    <property type="project" value="InterPro"/>
</dbReference>
<dbReference type="GO" id="GO:0000209">
    <property type="term" value="P:protein polyubiquitination"/>
    <property type="evidence" value="ECO:0007669"/>
    <property type="project" value="TreeGrafter"/>
</dbReference>
<dbReference type="Pfam" id="PF00646">
    <property type="entry name" value="F-box"/>
    <property type="match status" value="1"/>
</dbReference>
<dbReference type="SUPFAM" id="SSF81383">
    <property type="entry name" value="F-box domain"/>
    <property type="match status" value="1"/>
</dbReference>
<reference evidence="2" key="2">
    <citation type="submission" date="2021-03" db="UniProtKB">
        <authorList>
            <consortium name="EnsemblPlants"/>
        </authorList>
    </citation>
    <scope>IDENTIFICATION</scope>
</reference>
<dbReference type="GeneID" id="110704407"/>
<proteinExistence type="predicted"/>
<evidence type="ECO:0000313" key="2">
    <source>
        <dbReference type="EnsemblPlants" id="AUR62042989-RA:cds"/>
    </source>
</evidence>
<dbReference type="CDD" id="cd09917">
    <property type="entry name" value="F-box_SF"/>
    <property type="match status" value="1"/>
</dbReference>
<dbReference type="InterPro" id="IPR001810">
    <property type="entry name" value="F-box_dom"/>
</dbReference>
<dbReference type="Gramene" id="AUR62042989-RA">
    <property type="protein sequence ID" value="AUR62042989-RA:cds"/>
    <property type="gene ID" value="AUR62042989"/>
</dbReference>
<gene>
    <name evidence="2" type="primary">LOC110704407</name>
</gene>
<protein>
    <recommendedName>
        <fullName evidence="1">F-box domain-containing protein</fullName>
    </recommendedName>
</protein>
<reference evidence="2" key="1">
    <citation type="journal article" date="2017" name="Nature">
        <title>The genome of Chenopodium quinoa.</title>
        <authorList>
            <person name="Jarvis D.E."/>
            <person name="Ho Y.S."/>
            <person name="Lightfoot D.J."/>
            <person name="Schmoeckel S.M."/>
            <person name="Li B."/>
            <person name="Borm T.J.A."/>
            <person name="Ohyanagi H."/>
            <person name="Mineta K."/>
            <person name="Michell C.T."/>
            <person name="Saber N."/>
            <person name="Kharbatia N.M."/>
            <person name="Rupper R.R."/>
            <person name="Sharp A.R."/>
            <person name="Dally N."/>
            <person name="Boughton B.A."/>
            <person name="Woo Y.H."/>
            <person name="Gao G."/>
            <person name="Schijlen E.G.W.M."/>
            <person name="Guo X."/>
            <person name="Momin A.A."/>
            <person name="Negrao S."/>
            <person name="Al-Babili S."/>
            <person name="Gehring C."/>
            <person name="Roessner U."/>
            <person name="Jung C."/>
            <person name="Murphy K."/>
            <person name="Arold S.T."/>
            <person name="Gojobori T."/>
            <person name="van der Linden C.G."/>
            <person name="van Loo E.N."/>
            <person name="Jellen E.N."/>
            <person name="Maughan P.J."/>
            <person name="Tester M."/>
        </authorList>
    </citation>
    <scope>NUCLEOTIDE SEQUENCE [LARGE SCALE GENOMIC DNA]</scope>
    <source>
        <strain evidence="2">cv. PI 614886</strain>
    </source>
</reference>
<dbReference type="EnsemblPlants" id="AUR62042989-RA">
    <property type="protein sequence ID" value="AUR62042989-RA:cds"/>
    <property type="gene ID" value="AUR62042989"/>
</dbReference>
<sequence>MKQLSCTLNFDPTYDIAFKVASILPVRDVCALGSCSKFWRELCGADQLWVLLTQGRWPSLNLSDHSLISDNSISESYIKGWKNFYVKRHRELGSRIVKFVEQFSFSVSLEVHDYLKAIEELRSMQVEFMDVQMFLFRQELNVFLNLVGLHYCVNWLGVPLQYVKDALQCSDISERQVSIKWWKVGQWSNGFRLRDESHYRVVSLANLATNTQEDVLGVLSRGAVYEVIRVQISSAHPLSVTWTSQSRMLLERAQ</sequence>
<dbReference type="Proteomes" id="UP000596660">
    <property type="component" value="Unplaced"/>
</dbReference>
<dbReference type="KEGG" id="cqi:110704407"/>
<dbReference type="PANTHER" id="PTHR16008">
    <property type="entry name" value="F-BOX ONLY PROTEIN 4"/>
    <property type="match status" value="1"/>
</dbReference>
<feature type="domain" description="F-box" evidence="1">
    <location>
        <begin position="15"/>
        <end position="50"/>
    </location>
</feature>
<dbReference type="OrthoDB" id="3219396at2759"/>
<dbReference type="InterPro" id="IPR039588">
    <property type="entry name" value="FBXO4"/>
</dbReference>
<dbReference type="OMA" id="WRSACDA"/>
<dbReference type="AlphaFoldDB" id="A0A803NAG9"/>
<dbReference type="Gene3D" id="1.20.1280.50">
    <property type="match status" value="1"/>
</dbReference>
<accession>A0A803NAG9</accession>
<evidence type="ECO:0000313" key="3">
    <source>
        <dbReference type="Proteomes" id="UP000596660"/>
    </source>
</evidence>
<name>A0A803NAG9_CHEQI</name>
<dbReference type="InterPro" id="IPR036047">
    <property type="entry name" value="F-box-like_dom_sf"/>
</dbReference>